<organism evidence="2 3">
    <name type="scientific">Helicobacter saguini</name>
    <dbReference type="NCBI Taxonomy" id="1548018"/>
    <lineage>
        <taxon>Bacteria</taxon>
        <taxon>Pseudomonadati</taxon>
        <taxon>Campylobacterota</taxon>
        <taxon>Epsilonproteobacteria</taxon>
        <taxon>Campylobacterales</taxon>
        <taxon>Helicobacteraceae</taxon>
        <taxon>Helicobacter</taxon>
    </lineage>
</organism>
<dbReference type="Proteomes" id="UP000029714">
    <property type="component" value="Unassembled WGS sequence"/>
</dbReference>
<sequence length="91" mass="10706">MGAIYNFTTTQYLGNENHFGGSLNAGLSYQIWLFEIEFRVRYLMYQTQEKRSTYIPADIRALTNNATDANIWHKVEFETPFMFHLGLNVKF</sequence>
<reference evidence="2 3" key="1">
    <citation type="journal article" date="2014" name="Genome Announc.">
        <title>Draft genome sequences of eight enterohepatic helicobacter species isolated from both laboratory and wild rodents.</title>
        <authorList>
            <person name="Sheh A."/>
            <person name="Shen Z."/>
            <person name="Fox J.G."/>
        </authorList>
    </citation>
    <scope>NUCLEOTIDE SEQUENCE [LARGE SCALE GENOMIC DNA]</scope>
    <source>
        <strain evidence="2 3">MIT 97-6194</strain>
    </source>
</reference>
<dbReference type="EMBL" id="QBIU01000002">
    <property type="protein sequence ID" value="MWV70545.1"/>
    <property type="molecule type" value="Genomic_DNA"/>
</dbReference>
<evidence type="ECO:0008006" key="5">
    <source>
        <dbReference type="Google" id="ProtNLM"/>
    </source>
</evidence>
<evidence type="ECO:0000313" key="1">
    <source>
        <dbReference type="EMBL" id="MWV70545.1"/>
    </source>
</evidence>
<protein>
    <recommendedName>
        <fullName evidence="5">Outer membrane protein beta-barrel domain-containing protein</fullName>
    </recommendedName>
</protein>
<dbReference type="AlphaFoldDB" id="A0A4U8T5P8"/>
<dbReference type="RefSeq" id="WP_052062427.1">
    <property type="nucleotide sequence ID" value="NZ_JRMP02000005.1"/>
</dbReference>
<accession>A0A4U8T5P8</accession>
<keyword evidence="3" id="KW-1185">Reference proteome</keyword>
<reference evidence="1 4" key="4">
    <citation type="submission" date="2019-12" db="EMBL/GenBank/DDBJ databases">
        <title>Multi-Generational Helicobacter saguini Isolates.</title>
        <authorList>
            <person name="Mannion A."/>
            <person name="Shen Z."/>
            <person name="Fox J.G."/>
        </authorList>
    </citation>
    <scope>NUCLEOTIDE SEQUENCE [LARGE SCALE GENOMIC DNA]</scope>
    <source>
        <strain evidence="1">16-048</strain>
        <strain evidence="4">16-048 (F4)</strain>
    </source>
</reference>
<evidence type="ECO:0000313" key="4">
    <source>
        <dbReference type="Proteomes" id="UP000477070"/>
    </source>
</evidence>
<evidence type="ECO:0000313" key="3">
    <source>
        <dbReference type="Proteomes" id="UP000029714"/>
    </source>
</evidence>
<reference evidence="2 3" key="2">
    <citation type="journal article" date="2016" name="Infect. Immun.">
        <title>Helicobacter saguini, a Novel Helicobacter Isolated from Cotton-Top Tamarins with Ulcerative Colitis, Has Proinflammatory Properties and Induces Typhlocolitis and Dysplasia in Gnotobiotic IL-10-/- Mice.</title>
        <authorList>
            <person name="Shen Z."/>
            <person name="Mannion A."/>
            <person name="Whary M.T."/>
            <person name="Muthupalani S."/>
            <person name="Sheh A."/>
            <person name="Feng Y."/>
            <person name="Gong G."/>
            <person name="Vandamme P."/>
            <person name="Holcombe H.R."/>
            <person name="Paster B.J."/>
            <person name="Fox J.G."/>
        </authorList>
    </citation>
    <scope>NUCLEOTIDE SEQUENCE [LARGE SCALE GENOMIC DNA]</scope>
    <source>
        <strain evidence="2 3">MIT 97-6194</strain>
    </source>
</reference>
<dbReference type="EMBL" id="JRMP02000005">
    <property type="protein sequence ID" value="TLD94793.1"/>
    <property type="molecule type" value="Genomic_DNA"/>
</dbReference>
<evidence type="ECO:0000313" key="2">
    <source>
        <dbReference type="EMBL" id="TLD94793.1"/>
    </source>
</evidence>
<proteinExistence type="predicted"/>
<name>A0A4U8T5P8_9HELI</name>
<reference evidence="2" key="3">
    <citation type="submission" date="2018-04" db="EMBL/GenBank/DDBJ databases">
        <authorList>
            <person name="Sheh A."/>
            <person name="Shen Z."/>
            <person name="Mannion A.J."/>
            <person name="Fox J.G."/>
        </authorList>
    </citation>
    <scope>NUCLEOTIDE SEQUENCE</scope>
    <source>
        <strain evidence="2">MIT 97-6194</strain>
    </source>
</reference>
<comment type="caution">
    <text evidence="2">The sequence shown here is derived from an EMBL/GenBank/DDBJ whole genome shotgun (WGS) entry which is preliminary data.</text>
</comment>
<dbReference type="Proteomes" id="UP000477070">
    <property type="component" value="Unassembled WGS sequence"/>
</dbReference>
<gene>
    <name evidence="1" type="ORF">DCO61_11215</name>
    <name evidence="2" type="ORF">LS64_004665</name>
</gene>